<evidence type="ECO:0000313" key="1">
    <source>
        <dbReference type="EMBL" id="SPD63763.1"/>
    </source>
</evidence>
<dbReference type="AlphaFoldDB" id="A0A375D1I5"/>
<evidence type="ECO:0000313" key="2">
    <source>
        <dbReference type="Proteomes" id="UP000254259"/>
    </source>
</evidence>
<reference evidence="1 2" key="1">
    <citation type="submission" date="2018-01" db="EMBL/GenBank/DDBJ databases">
        <authorList>
            <person name="Clerissi C."/>
        </authorList>
    </citation>
    <scope>NUCLEOTIDE SEQUENCE [LARGE SCALE GENOMIC DNA]</scope>
    <source>
        <strain evidence="1">Cupriavidus taiwanensis SWF 66322</strain>
    </source>
</reference>
<accession>A0A375D1I5</accession>
<gene>
    <name evidence="1" type="ORF">CBM2636_10779</name>
</gene>
<proteinExistence type="predicted"/>
<organism evidence="1 2">
    <name type="scientific">Cupriavidus taiwanensis</name>
    <dbReference type="NCBI Taxonomy" id="164546"/>
    <lineage>
        <taxon>Bacteria</taxon>
        <taxon>Pseudomonadati</taxon>
        <taxon>Pseudomonadota</taxon>
        <taxon>Betaproteobacteria</taxon>
        <taxon>Burkholderiales</taxon>
        <taxon>Burkholderiaceae</taxon>
        <taxon>Cupriavidus</taxon>
    </lineage>
</organism>
<sequence length="110" mass="12284">MSVSQLSSGLGPTIQRNCERLAPAEKRFAMDVKFYSQLRWVSFVGFAMSEGRQCRPYDDYDFHLVFHIPASATRSQCARPLARAGRVFAGLSDFLSVPRRQPGLCPPSDA</sequence>
<name>A0A375D1I5_9BURK</name>
<dbReference type="Proteomes" id="UP000254259">
    <property type="component" value="Chromosome CBM2636"/>
</dbReference>
<protein>
    <submittedName>
        <fullName evidence="1">Uncharacterized protein</fullName>
    </submittedName>
</protein>
<dbReference type="EMBL" id="LT984813">
    <property type="protein sequence ID" value="SPD63763.1"/>
    <property type="molecule type" value="Genomic_DNA"/>
</dbReference>